<dbReference type="InterPro" id="IPR036286">
    <property type="entry name" value="LexA/Signal_pep-like_sf"/>
</dbReference>
<dbReference type="GO" id="GO:0003677">
    <property type="term" value="F:DNA binding"/>
    <property type="evidence" value="ECO:0007669"/>
    <property type="project" value="UniProtKB-KW"/>
</dbReference>
<dbReference type="Proteomes" id="UP000322077">
    <property type="component" value="Unassembled WGS sequence"/>
</dbReference>
<dbReference type="Gene3D" id="2.10.109.10">
    <property type="entry name" value="Umud Fragment, subunit A"/>
    <property type="match status" value="1"/>
</dbReference>
<reference evidence="5 6" key="1">
    <citation type="submission" date="2019-08" db="EMBL/GenBank/DDBJ databases">
        <authorList>
            <person name="Wang G."/>
            <person name="Xu Z."/>
        </authorList>
    </citation>
    <scope>NUCLEOTIDE SEQUENCE [LARGE SCALE GENOMIC DNA]</scope>
    <source>
        <strain evidence="5 6">ZX</strain>
    </source>
</reference>
<keyword evidence="3" id="KW-0804">Transcription</keyword>
<evidence type="ECO:0000256" key="3">
    <source>
        <dbReference type="ARBA" id="ARBA00023163"/>
    </source>
</evidence>
<protein>
    <submittedName>
        <fullName evidence="5">Helix-turn-helix transcriptional regulator</fullName>
    </submittedName>
</protein>
<dbReference type="InterPro" id="IPR039418">
    <property type="entry name" value="LexA-like"/>
</dbReference>
<feature type="domain" description="Peptidase S24/S26A/S26B/S26C" evidence="4">
    <location>
        <begin position="164"/>
        <end position="258"/>
    </location>
</feature>
<keyword evidence="6" id="KW-1185">Reference proteome</keyword>
<dbReference type="Pfam" id="PF00717">
    <property type="entry name" value="Peptidase_S24"/>
    <property type="match status" value="1"/>
</dbReference>
<sequence length="264" mass="29527">MFPTLQVGNFMLPTQPALWDRSNMSGDEALRGKRLYEALLKLKPADVNEAEWAVRAGVNRGFFTNLKNSHISPRSDTLRKVLRAIGKTEAELYEAAAGRPLKQWASGDVLDIDKASDRPLIVTTSSTDGAVEIRQVDLSYSMGPGATPEDFPEETPVLFDPNFLRSITRAPTHRLYVARGDGDSMFPTLINDDQVLIDTTQNQLSQQDRIWALSYDGALMIKRLRRAGKGRIKIISDNTTVPIDEVDEADLRIFGRVIWVGRRV</sequence>
<organism evidence="5 6">
    <name type="scientific">Sphingomonas montanisoli</name>
    <dbReference type="NCBI Taxonomy" id="2606412"/>
    <lineage>
        <taxon>Bacteria</taxon>
        <taxon>Pseudomonadati</taxon>
        <taxon>Pseudomonadota</taxon>
        <taxon>Alphaproteobacteria</taxon>
        <taxon>Sphingomonadales</taxon>
        <taxon>Sphingomonadaceae</taxon>
        <taxon>Sphingomonas</taxon>
    </lineage>
</organism>
<accession>A0A5D9C3R3</accession>
<dbReference type="PANTHER" id="PTHR40661:SF3">
    <property type="entry name" value="FELS-1 PROPHAGE TRANSCRIPTIONAL REGULATOR"/>
    <property type="match status" value="1"/>
</dbReference>
<dbReference type="SUPFAM" id="SSF51306">
    <property type="entry name" value="LexA/Signal peptidase"/>
    <property type="match status" value="1"/>
</dbReference>
<proteinExistence type="predicted"/>
<dbReference type="AlphaFoldDB" id="A0A5D9C3R3"/>
<keyword evidence="1" id="KW-0805">Transcription regulation</keyword>
<dbReference type="EMBL" id="VTOU01000003">
    <property type="protein sequence ID" value="TZG25610.1"/>
    <property type="molecule type" value="Genomic_DNA"/>
</dbReference>
<evidence type="ECO:0000313" key="5">
    <source>
        <dbReference type="EMBL" id="TZG25610.1"/>
    </source>
</evidence>
<evidence type="ECO:0000256" key="2">
    <source>
        <dbReference type="ARBA" id="ARBA00023125"/>
    </source>
</evidence>
<name>A0A5D9C3R3_9SPHN</name>
<dbReference type="CDD" id="cd06529">
    <property type="entry name" value="S24_LexA-like"/>
    <property type="match status" value="1"/>
</dbReference>
<gene>
    <name evidence="5" type="ORF">FYJ91_11330</name>
</gene>
<evidence type="ECO:0000259" key="4">
    <source>
        <dbReference type="Pfam" id="PF00717"/>
    </source>
</evidence>
<comment type="caution">
    <text evidence="5">The sequence shown here is derived from an EMBL/GenBank/DDBJ whole genome shotgun (WGS) entry which is preliminary data.</text>
</comment>
<dbReference type="InterPro" id="IPR015927">
    <property type="entry name" value="Peptidase_S24_S26A/B/C"/>
</dbReference>
<evidence type="ECO:0000313" key="6">
    <source>
        <dbReference type="Proteomes" id="UP000322077"/>
    </source>
</evidence>
<evidence type="ECO:0000256" key="1">
    <source>
        <dbReference type="ARBA" id="ARBA00023015"/>
    </source>
</evidence>
<dbReference type="PANTHER" id="PTHR40661">
    <property type="match status" value="1"/>
</dbReference>
<keyword evidence="2" id="KW-0238">DNA-binding</keyword>